<dbReference type="InterPro" id="IPR050229">
    <property type="entry name" value="GlpE_sulfurtransferase"/>
</dbReference>
<gene>
    <name evidence="2" type="ORF">DM484_09470</name>
</gene>
<dbReference type="GO" id="GO:0016740">
    <property type="term" value="F:transferase activity"/>
    <property type="evidence" value="ECO:0007669"/>
    <property type="project" value="UniProtKB-KW"/>
</dbReference>
<organism evidence="2 3">
    <name type="scientific">Candidatus Methylumidiphilus alinenensis</name>
    <dbReference type="NCBI Taxonomy" id="2202197"/>
    <lineage>
        <taxon>Bacteria</taxon>
        <taxon>Pseudomonadati</taxon>
        <taxon>Pseudomonadota</taxon>
        <taxon>Gammaproteobacteria</taxon>
        <taxon>Methylococcales</taxon>
        <taxon>Candidatus Methylumidiphilus</taxon>
    </lineage>
</organism>
<proteinExistence type="predicted"/>
<evidence type="ECO:0000259" key="1">
    <source>
        <dbReference type="PROSITE" id="PS50206"/>
    </source>
</evidence>
<evidence type="ECO:0000313" key="2">
    <source>
        <dbReference type="EMBL" id="PZN80790.1"/>
    </source>
</evidence>
<dbReference type="AlphaFoldDB" id="A0A2W4T0A3"/>
<dbReference type="PROSITE" id="PS50206">
    <property type="entry name" value="RHODANESE_3"/>
    <property type="match status" value="1"/>
</dbReference>
<dbReference type="SMART" id="SM00450">
    <property type="entry name" value="RHOD"/>
    <property type="match status" value="1"/>
</dbReference>
<accession>A0A2W4T0A3</accession>
<dbReference type="PANTHER" id="PTHR43031">
    <property type="entry name" value="FAD-DEPENDENT OXIDOREDUCTASE"/>
    <property type="match status" value="1"/>
</dbReference>
<dbReference type="Gene3D" id="3.40.250.10">
    <property type="entry name" value="Rhodanese-like domain"/>
    <property type="match status" value="1"/>
</dbReference>
<name>A0A2W4T0A3_9GAMM</name>
<feature type="domain" description="Rhodanese" evidence="1">
    <location>
        <begin position="16"/>
        <end position="104"/>
    </location>
</feature>
<dbReference type="SUPFAM" id="SSF52821">
    <property type="entry name" value="Rhodanese/Cell cycle control phosphatase"/>
    <property type="match status" value="1"/>
</dbReference>
<comment type="caution">
    <text evidence="2">The sequence shown here is derived from an EMBL/GenBank/DDBJ whole genome shotgun (WGS) entry which is preliminary data.</text>
</comment>
<reference evidence="2 3" key="1">
    <citation type="journal article" date="2018" name="Aquat. Microb. Ecol.">
        <title>Gammaproteobacterial methanotrophs dominate.</title>
        <authorList>
            <person name="Rissanen A.J."/>
            <person name="Saarenheimo J."/>
            <person name="Tiirola M."/>
            <person name="Peura S."/>
            <person name="Aalto S.L."/>
            <person name="Karvinen A."/>
            <person name="Nykanen H."/>
        </authorList>
    </citation>
    <scope>NUCLEOTIDE SEQUENCE [LARGE SCALE GENOMIC DNA]</scope>
    <source>
        <strain evidence="2">AMbin10</strain>
    </source>
</reference>
<evidence type="ECO:0000313" key="3">
    <source>
        <dbReference type="Proteomes" id="UP000249396"/>
    </source>
</evidence>
<dbReference type="PANTHER" id="PTHR43031:SF17">
    <property type="entry name" value="SULFURTRANSFERASE YTWF-RELATED"/>
    <property type="match status" value="1"/>
</dbReference>
<dbReference type="InterPro" id="IPR036873">
    <property type="entry name" value="Rhodanese-like_dom_sf"/>
</dbReference>
<sequence length="106" mass="11959">MQQITAVELNHRLQAGTPPPLLLDVREPHEFRHCRIEGSVNMPMNQVFSDYSKLDPHRETVVICHHGIRSLQIANFLLNHGFLEIANLTGGVAAWASQVDRSMATY</sequence>
<keyword evidence="2" id="KW-0808">Transferase</keyword>
<dbReference type="InterPro" id="IPR001763">
    <property type="entry name" value="Rhodanese-like_dom"/>
</dbReference>
<dbReference type="EMBL" id="QJPH01000278">
    <property type="protein sequence ID" value="PZN80790.1"/>
    <property type="molecule type" value="Genomic_DNA"/>
</dbReference>
<dbReference type="Proteomes" id="UP000249396">
    <property type="component" value="Unassembled WGS sequence"/>
</dbReference>
<protein>
    <submittedName>
        <fullName evidence="2">Sulfurtransferase</fullName>
    </submittedName>
</protein>
<dbReference type="Pfam" id="PF00581">
    <property type="entry name" value="Rhodanese"/>
    <property type="match status" value="1"/>
</dbReference>